<evidence type="ECO:0000256" key="2">
    <source>
        <dbReference type="ARBA" id="ARBA00023002"/>
    </source>
</evidence>
<accession>A0A916TD26</accession>
<reference evidence="5" key="2">
    <citation type="submission" date="2020-09" db="EMBL/GenBank/DDBJ databases">
        <authorList>
            <person name="Sun Q."/>
            <person name="Zhou Y."/>
        </authorList>
    </citation>
    <scope>NUCLEOTIDE SEQUENCE</scope>
    <source>
        <strain evidence="5">CGMCC 1.12827</strain>
    </source>
</reference>
<gene>
    <name evidence="5" type="ORF">GCM10011489_29980</name>
</gene>
<dbReference type="GO" id="GO:0016491">
    <property type="term" value="F:oxidoreductase activity"/>
    <property type="evidence" value="ECO:0007669"/>
    <property type="project" value="UniProtKB-KW"/>
</dbReference>
<feature type="region of interest" description="Disordered" evidence="4">
    <location>
        <begin position="295"/>
        <end position="326"/>
    </location>
</feature>
<dbReference type="InterPro" id="IPR002347">
    <property type="entry name" value="SDR_fam"/>
</dbReference>
<dbReference type="PANTHER" id="PTHR42901:SF1">
    <property type="entry name" value="ALCOHOL DEHYDROGENASE"/>
    <property type="match status" value="1"/>
</dbReference>
<evidence type="ECO:0000256" key="3">
    <source>
        <dbReference type="RuleBase" id="RU000363"/>
    </source>
</evidence>
<protein>
    <submittedName>
        <fullName evidence="5">Short-chain dehydrogenase</fullName>
    </submittedName>
</protein>
<comment type="caution">
    <text evidence="5">The sequence shown here is derived from an EMBL/GenBank/DDBJ whole genome shotgun (WGS) entry which is preliminary data.</text>
</comment>
<dbReference type="RefSeq" id="WP_188587391.1">
    <property type="nucleotide sequence ID" value="NZ_BMGC01000025.1"/>
</dbReference>
<dbReference type="Gene3D" id="3.40.50.720">
    <property type="entry name" value="NAD(P)-binding Rossmann-like Domain"/>
    <property type="match status" value="1"/>
</dbReference>
<evidence type="ECO:0000256" key="1">
    <source>
        <dbReference type="ARBA" id="ARBA00006484"/>
    </source>
</evidence>
<evidence type="ECO:0000313" key="6">
    <source>
        <dbReference type="Proteomes" id="UP000621454"/>
    </source>
</evidence>
<name>A0A916TD26_9ACTN</name>
<dbReference type="SUPFAM" id="SSF51735">
    <property type="entry name" value="NAD(P)-binding Rossmann-fold domains"/>
    <property type="match status" value="1"/>
</dbReference>
<sequence>MLPSDRAGRPIAVAAGRWAVVTGASAGLGAEFAHRLAARGHHLVLVARRRDRLDALATQLHNDFGVDTLVVPADLTDPASTDLIVTALQDNGIHADVLINSAGFGTARLLVDEDPERVRDEIAVNVTALTSLTIALLGDLYAAEHGVLVNISSTASHQPIPSMAVYAATKAYVSALTEALWQESRASALTVVNLCPGPTETEFFAAAGSDRFRVGHVYTAREVVDAAMSAIDAGTRGPTLTIGVPNRLTALAARLLPRRLGLAVTARVVGLGAATHRPAAAAAGASPLSAVASLKAAGPHNADPHNGGPVNADPDNAVPSEKVNAS</sequence>
<keyword evidence="6" id="KW-1185">Reference proteome</keyword>
<evidence type="ECO:0000313" key="5">
    <source>
        <dbReference type="EMBL" id="GGB40410.1"/>
    </source>
</evidence>
<dbReference type="PANTHER" id="PTHR42901">
    <property type="entry name" value="ALCOHOL DEHYDROGENASE"/>
    <property type="match status" value="1"/>
</dbReference>
<organism evidence="5 6">
    <name type="scientific">Gordonia jinhuaensis</name>
    <dbReference type="NCBI Taxonomy" id="1517702"/>
    <lineage>
        <taxon>Bacteria</taxon>
        <taxon>Bacillati</taxon>
        <taxon>Actinomycetota</taxon>
        <taxon>Actinomycetes</taxon>
        <taxon>Mycobacteriales</taxon>
        <taxon>Gordoniaceae</taxon>
        <taxon>Gordonia</taxon>
    </lineage>
</organism>
<dbReference type="PRINTS" id="PR00081">
    <property type="entry name" value="GDHRDH"/>
</dbReference>
<dbReference type="InterPro" id="IPR036291">
    <property type="entry name" value="NAD(P)-bd_dom_sf"/>
</dbReference>
<dbReference type="AlphaFoldDB" id="A0A916TD26"/>
<reference evidence="5" key="1">
    <citation type="journal article" date="2014" name="Int. J. Syst. Evol. Microbiol.">
        <title>Complete genome sequence of Corynebacterium casei LMG S-19264T (=DSM 44701T), isolated from a smear-ripened cheese.</title>
        <authorList>
            <consortium name="US DOE Joint Genome Institute (JGI-PGF)"/>
            <person name="Walter F."/>
            <person name="Albersmeier A."/>
            <person name="Kalinowski J."/>
            <person name="Ruckert C."/>
        </authorList>
    </citation>
    <scope>NUCLEOTIDE SEQUENCE</scope>
    <source>
        <strain evidence="5">CGMCC 1.12827</strain>
    </source>
</reference>
<comment type="similarity">
    <text evidence="1 3">Belongs to the short-chain dehydrogenases/reductases (SDR) family.</text>
</comment>
<proteinExistence type="inferred from homology"/>
<dbReference type="PRINTS" id="PR00080">
    <property type="entry name" value="SDRFAMILY"/>
</dbReference>
<evidence type="ECO:0000256" key="4">
    <source>
        <dbReference type="SAM" id="MobiDB-lite"/>
    </source>
</evidence>
<dbReference type="EMBL" id="BMGC01000025">
    <property type="protein sequence ID" value="GGB40410.1"/>
    <property type="molecule type" value="Genomic_DNA"/>
</dbReference>
<dbReference type="Pfam" id="PF00106">
    <property type="entry name" value="adh_short"/>
    <property type="match status" value="1"/>
</dbReference>
<dbReference type="Proteomes" id="UP000621454">
    <property type="component" value="Unassembled WGS sequence"/>
</dbReference>
<keyword evidence="2" id="KW-0560">Oxidoreductase</keyword>